<protein>
    <recommendedName>
        <fullName evidence="1">VOC domain-containing protein</fullName>
    </recommendedName>
</protein>
<dbReference type="KEGG" id="gph:GEMMAAP_01655"/>
<dbReference type="InterPro" id="IPR029068">
    <property type="entry name" value="Glyas_Bleomycin-R_OHBP_Dase"/>
</dbReference>
<sequence>MLRVSDVERSIAWYVENLGFTPAPFPAEPPFEGCTLRRDHTELMLRKSTTPVVRARDSYEWDVYIRLDGEALTELLDHARRRTPLVRGPEVMREGAVEFELEDPDGYRVCISEVLADTRGFPRAVA</sequence>
<proteinExistence type="predicted"/>
<name>A0A143BFV3_9BACT</name>
<dbReference type="AlphaFoldDB" id="A0A143BFV3"/>
<dbReference type="Pfam" id="PF00903">
    <property type="entry name" value="Glyoxalase"/>
    <property type="match status" value="1"/>
</dbReference>
<organism evidence="2 3">
    <name type="scientific">Gemmatimonas phototrophica</name>
    <dbReference type="NCBI Taxonomy" id="1379270"/>
    <lineage>
        <taxon>Bacteria</taxon>
        <taxon>Pseudomonadati</taxon>
        <taxon>Gemmatimonadota</taxon>
        <taxon>Gemmatimonadia</taxon>
        <taxon>Gemmatimonadales</taxon>
        <taxon>Gemmatimonadaceae</taxon>
        <taxon>Gemmatimonas</taxon>
    </lineage>
</organism>
<accession>A0A143BFV3</accession>
<dbReference type="InterPro" id="IPR004360">
    <property type="entry name" value="Glyas_Fos-R_dOase_dom"/>
</dbReference>
<dbReference type="PROSITE" id="PS51819">
    <property type="entry name" value="VOC"/>
    <property type="match status" value="1"/>
</dbReference>
<evidence type="ECO:0000313" key="3">
    <source>
        <dbReference type="Proteomes" id="UP000076404"/>
    </source>
</evidence>
<feature type="domain" description="VOC" evidence="1">
    <location>
        <begin position="1"/>
        <end position="114"/>
    </location>
</feature>
<dbReference type="STRING" id="1379270.GEMMAAP_01655"/>
<reference evidence="2 3" key="2">
    <citation type="journal article" date="2016" name="Environ. Microbiol. Rep.">
        <title>Metagenomic evidence for the presence of phototrophic Gemmatimonadetes bacteria in diverse environments.</title>
        <authorList>
            <person name="Zeng Y."/>
            <person name="Baumbach J."/>
            <person name="Barbosa E.G."/>
            <person name="Azevedo V."/>
            <person name="Zhang C."/>
            <person name="Koblizek M."/>
        </authorList>
    </citation>
    <scope>NUCLEOTIDE SEQUENCE [LARGE SCALE GENOMIC DNA]</scope>
    <source>
        <strain evidence="2 3">AP64</strain>
    </source>
</reference>
<dbReference type="InterPro" id="IPR037523">
    <property type="entry name" value="VOC_core"/>
</dbReference>
<evidence type="ECO:0000259" key="1">
    <source>
        <dbReference type="PROSITE" id="PS51819"/>
    </source>
</evidence>
<keyword evidence="3" id="KW-1185">Reference proteome</keyword>
<dbReference type="Proteomes" id="UP000076404">
    <property type="component" value="Chromosome"/>
</dbReference>
<dbReference type="Gene3D" id="3.10.180.10">
    <property type="entry name" value="2,3-Dihydroxybiphenyl 1,2-Dioxygenase, domain 1"/>
    <property type="match status" value="1"/>
</dbReference>
<gene>
    <name evidence="2" type="ORF">GEMMAAP_01655</name>
</gene>
<evidence type="ECO:0000313" key="2">
    <source>
        <dbReference type="EMBL" id="AMW03897.1"/>
    </source>
</evidence>
<dbReference type="SUPFAM" id="SSF54593">
    <property type="entry name" value="Glyoxalase/Bleomycin resistance protein/Dihydroxybiphenyl dioxygenase"/>
    <property type="match status" value="1"/>
</dbReference>
<dbReference type="EMBL" id="CP011454">
    <property type="protein sequence ID" value="AMW03897.1"/>
    <property type="molecule type" value="Genomic_DNA"/>
</dbReference>
<reference evidence="2 3" key="1">
    <citation type="journal article" date="2014" name="Proc. Natl. Acad. Sci. U.S.A.">
        <title>Functional type 2 photosynthetic reaction centers found in the rare bacterial phylum Gemmatimonadetes.</title>
        <authorList>
            <person name="Zeng Y."/>
            <person name="Feng F."/>
            <person name="Medova H."/>
            <person name="Dean J."/>
            <person name="Koblizek M."/>
        </authorList>
    </citation>
    <scope>NUCLEOTIDE SEQUENCE [LARGE SCALE GENOMIC DNA]</scope>
    <source>
        <strain evidence="2 3">AP64</strain>
    </source>
</reference>